<evidence type="ECO:0000256" key="3">
    <source>
        <dbReference type="ARBA" id="ARBA00022525"/>
    </source>
</evidence>
<comment type="similarity">
    <text evidence="2">Belongs to the IL-17 family.</text>
</comment>
<comment type="subcellular location">
    <subcellularLocation>
        <location evidence="1">Secreted</location>
    </subcellularLocation>
</comment>
<dbReference type="WBParaSite" id="Gr19_v10_g9181.t1">
    <property type="protein sequence ID" value="Gr19_v10_g9181.t1"/>
    <property type="gene ID" value="Gr19_v10_g9181"/>
</dbReference>
<evidence type="ECO:0000313" key="6">
    <source>
        <dbReference type="Proteomes" id="UP000887572"/>
    </source>
</evidence>
<evidence type="ECO:0000256" key="2">
    <source>
        <dbReference type="ARBA" id="ARBA00007236"/>
    </source>
</evidence>
<sequence>MDAAAPLQKSFTIVILVLFIELCLVVDSFNKYREHRKHSTLHGNTNNNNNNAYDGDYGDDDDEFALHNECYYRYVETDHHYAFLHCVAQNSARRHKGRTADNHRDTPAGCDRRRRMKQPIHANMPIIDRALCPYEYTLNYKPNRIPATLSEVKCTCTRPFITIGRAGAQLECEPLYYHVRVLLFESDCLSFVEHTEKIAFACVPVFKATIEKDDLLIDVPAEEPPV</sequence>
<keyword evidence="5" id="KW-0472">Membrane</keyword>
<reference evidence="7" key="1">
    <citation type="submission" date="2022-11" db="UniProtKB">
        <authorList>
            <consortium name="WormBaseParasite"/>
        </authorList>
    </citation>
    <scope>IDENTIFICATION</scope>
</reference>
<dbReference type="Gene3D" id="2.10.90.10">
    <property type="entry name" value="Cystine-knot cytokines"/>
    <property type="match status" value="1"/>
</dbReference>
<accession>A0A914IEK2</accession>
<evidence type="ECO:0000256" key="1">
    <source>
        <dbReference type="ARBA" id="ARBA00004613"/>
    </source>
</evidence>
<dbReference type="GO" id="GO:0005125">
    <property type="term" value="F:cytokine activity"/>
    <property type="evidence" value="ECO:0007669"/>
    <property type="project" value="InterPro"/>
</dbReference>
<dbReference type="AlphaFoldDB" id="A0A914IEK2"/>
<dbReference type="GO" id="GO:0005576">
    <property type="term" value="C:extracellular region"/>
    <property type="evidence" value="ECO:0007669"/>
    <property type="project" value="UniProtKB-SubCell"/>
</dbReference>
<name>A0A914IEK2_GLORO</name>
<keyword evidence="3" id="KW-0964">Secreted</keyword>
<protein>
    <submittedName>
        <fullName evidence="7">Prothoracicotropic hormone</fullName>
    </submittedName>
</protein>
<dbReference type="InterPro" id="IPR010345">
    <property type="entry name" value="IL-17_fam"/>
</dbReference>
<dbReference type="Proteomes" id="UP000887572">
    <property type="component" value="Unplaced"/>
</dbReference>
<evidence type="ECO:0000313" key="7">
    <source>
        <dbReference type="WBParaSite" id="Gr19_v10_g9181.t1"/>
    </source>
</evidence>
<dbReference type="SUPFAM" id="SSF57501">
    <property type="entry name" value="Cystine-knot cytokines"/>
    <property type="match status" value="1"/>
</dbReference>
<keyword evidence="4" id="KW-0732">Signal</keyword>
<organism evidence="6 7">
    <name type="scientific">Globodera rostochiensis</name>
    <name type="common">Golden nematode worm</name>
    <name type="synonym">Heterodera rostochiensis</name>
    <dbReference type="NCBI Taxonomy" id="31243"/>
    <lineage>
        <taxon>Eukaryota</taxon>
        <taxon>Metazoa</taxon>
        <taxon>Ecdysozoa</taxon>
        <taxon>Nematoda</taxon>
        <taxon>Chromadorea</taxon>
        <taxon>Rhabditida</taxon>
        <taxon>Tylenchina</taxon>
        <taxon>Tylenchomorpha</taxon>
        <taxon>Tylenchoidea</taxon>
        <taxon>Heteroderidae</taxon>
        <taxon>Heteroderinae</taxon>
        <taxon>Globodera</taxon>
    </lineage>
</organism>
<evidence type="ECO:0000256" key="5">
    <source>
        <dbReference type="SAM" id="Phobius"/>
    </source>
</evidence>
<proteinExistence type="inferred from homology"/>
<evidence type="ECO:0000256" key="4">
    <source>
        <dbReference type="ARBA" id="ARBA00022729"/>
    </source>
</evidence>
<dbReference type="Pfam" id="PF06083">
    <property type="entry name" value="IL17"/>
    <property type="match status" value="1"/>
</dbReference>
<keyword evidence="5" id="KW-0812">Transmembrane</keyword>
<dbReference type="InterPro" id="IPR029034">
    <property type="entry name" value="Cystine-knot_cytokine"/>
</dbReference>
<keyword evidence="5" id="KW-1133">Transmembrane helix</keyword>
<feature type="transmembrane region" description="Helical" evidence="5">
    <location>
        <begin position="12"/>
        <end position="29"/>
    </location>
</feature>
<keyword evidence="6" id="KW-1185">Reference proteome</keyword>